<feature type="compositionally biased region" description="Basic and acidic residues" evidence="1">
    <location>
        <begin position="233"/>
        <end position="247"/>
    </location>
</feature>
<dbReference type="AlphaFoldDB" id="A0A9W6WGN6"/>
<dbReference type="InterPro" id="IPR038014">
    <property type="entry name" value="Ies1"/>
</dbReference>
<dbReference type="PANTHER" id="PTHR37287">
    <property type="entry name" value="INO EIGHTY SUBUNIT 1"/>
    <property type="match status" value="1"/>
</dbReference>
<feature type="compositionally biased region" description="Polar residues" evidence="1">
    <location>
        <begin position="221"/>
        <end position="232"/>
    </location>
</feature>
<sequence>MATVKPLQDTPRLKSILKSVNDLYKDQPKLLPEFLKGIKDGIFSQNIISLVFLLCIFEFDLGTLFYPGLEDEVNEGDVKSEDENGNPLSSGSLFNDIWLRDDIYPESQVERFLWLIYFHCETKLDPVKIMNNPFNTKDESVLSSFKKNIVENELYNNSDKIYDNLIKTDSKLLDSIRSLKPIYKPSRNYDDYDIDTKDEKNYSDLMKSKRLSFLNYDPENSESSSLNQNTKNNNDDEVKGKKFKSNDKSLNSSLATATASTNNLKGSKRGKLKLKSNSNGSKQKLKNDDYNKKKLLSKNSLRNKSGLSDLVASSSTSNKRQRIIMEADDDDMLESIEGHAGAEFDSSLDYGLDPTSGDYRRSSRRRKVPATYNDQENSNIEFDVENRQRGHYHHDVYDDSSNALHSGGNGNSHDSSVMILDEDDNTLEDDDLMLLEEAATSAGIHTGNNNNGHSGISHKNNGSAGNHKLRRLSSFSSAPSSSSSAGHPTLIKSIKSTLPSNLNKINKKPQPSFSTGFNQFYFIPGSSTDPGNDASDANAKSEDSNSTDPSSSTVSEVDSSLNPTDFSISPQSFQFGTGAVPYIPLYSPSSIEKLLNYEAPPKGSRGGPRSISKHTIARKAREHARNKLLSLFIGEYCEYKTKLYQFNRLKTGNLKYFFGNNPELILDSIINKKQVNDNTPNDSVLNPLIYNNLKYIDNLILLKKDEKLDYKNYFEPTKLIDLELSKFKLNQYKLEKEKLLKIELEKAEKASQDSIDVVKTEDVDEVMKDADSKNEETEKKDETDDTSAAAMAAAAVNAATAATDAIAAIAATATTAATEYLDPVKPEVDTVPSAETPIPEGTPADSVTAEATPAPETPIGEASNTVEGSTVVTTAAGTTTTAPVTANATPVPETTKKSKVEKKDTIDLEDFGESKKSMFNMYKRVNDIIFSTLIRQQGFIKNPRKVNTEIEDFRPSSSDFIDDLFASI</sequence>
<reference evidence="2" key="1">
    <citation type="submission" date="2023-04" db="EMBL/GenBank/DDBJ databases">
        <title>Candida boidinii NBRC 10035.</title>
        <authorList>
            <person name="Ichikawa N."/>
            <person name="Sato H."/>
            <person name="Tonouchi N."/>
        </authorList>
    </citation>
    <scope>NUCLEOTIDE SEQUENCE</scope>
    <source>
        <strain evidence="2">NBRC 10035</strain>
    </source>
</reference>
<feature type="compositionally biased region" description="Basic and acidic residues" evidence="1">
    <location>
        <begin position="766"/>
        <end position="782"/>
    </location>
</feature>
<feature type="compositionally biased region" description="Low complexity" evidence="1">
    <location>
        <begin position="249"/>
        <end position="265"/>
    </location>
</feature>
<evidence type="ECO:0000256" key="1">
    <source>
        <dbReference type="SAM" id="MobiDB-lite"/>
    </source>
</evidence>
<comment type="caution">
    <text evidence="2">The sequence shown here is derived from an EMBL/GenBank/DDBJ whole genome shotgun (WGS) entry which is preliminary data.</text>
</comment>
<organism evidence="2 3">
    <name type="scientific">Candida boidinii</name>
    <name type="common">Yeast</name>
    <dbReference type="NCBI Taxonomy" id="5477"/>
    <lineage>
        <taxon>Eukaryota</taxon>
        <taxon>Fungi</taxon>
        <taxon>Dikarya</taxon>
        <taxon>Ascomycota</taxon>
        <taxon>Saccharomycotina</taxon>
        <taxon>Pichiomycetes</taxon>
        <taxon>Pichiales</taxon>
        <taxon>Pichiaceae</taxon>
        <taxon>Ogataea</taxon>
        <taxon>Ogataea/Candida clade</taxon>
    </lineage>
</organism>
<accession>A0A9W6WGN6</accession>
<dbReference type="EMBL" id="BSXN01000755">
    <property type="protein sequence ID" value="GME69701.1"/>
    <property type="molecule type" value="Genomic_DNA"/>
</dbReference>
<dbReference type="Proteomes" id="UP001165120">
    <property type="component" value="Unassembled WGS sequence"/>
</dbReference>
<evidence type="ECO:0000313" key="3">
    <source>
        <dbReference type="Proteomes" id="UP001165120"/>
    </source>
</evidence>
<feature type="region of interest" description="Disordered" evidence="1">
    <location>
        <begin position="766"/>
        <end position="786"/>
    </location>
</feature>
<feature type="region of interest" description="Disordered" evidence="1">
    <location>
        <begin position="344"/>
        <end position="372"/>
    </location>
</feature>
<feature type="region of interest" description="Disordered" evidence="1">
    <location>
        <begin position="216"/>
        <end position="301"/>
    </location>
</feature>
<gene>
    <name evidence="2" type="ORF">Cboi02_000250300</name>
</gene>
<keyword evidence="3" id="KW-1185">Reference proteome</keyword>
<dbReference type="PANTHER" id="PTHR37287:SF1">
    <property type="entry name" value="INO EIGHTY SUBUNIT 1"/>
    <property type="match status" value="1"/>
</dbReference>
<feature type="compositionally biased region" description="Low complexity" evidence="1">
    <location>
        <begin position="443"/>
        <end position="463"/>
    </location>
</feature>
<feature type="region of interest" description="Disordered" evidence="1">
    <location>
        <begin position="443"/>
        <end position="468"/>
    </location>
</feature>
<dbReference type="GO" id="GO:0031011">
    <property type="term" value="C:Ino80 complex"/>
    <property type="evidence" value="ECO:0007669"/>
    <property type="project" value="InterPro"/>
</dbReference>
<feature type="region of interest" description="Disordered" evidence="1">
    <location>
        <begin position="394"/>
        <end position="417"/>
    </location>
</feature>
<feature type="region of interest" description="Disordered" evidence="1">
    <location>
        <begin position="524"/>
        <end position="561"/>
    </location>
</feature>
<feature type="region of interest" description="Disordered" evidence="1">
    <location>
        <begin position="830"/>
        <end position="866"/>
    </location>
</feature>
<feature type="compositionally biased region" description="Low complexity" evidence="1">
    <location>
        <begin position="544"/>
        <end position="560"/>
    </location>
</feature>
<proteinExistence type="predicted"/>
<evidence type="ECO:0000313" key="2">
    <source>
        <dbReference type="EMBL" id="GME69701.1"/>
    </source>
</evidence>
<name>A0A9W6WGN6_CANBO</name>
<protein>
    <submittedName>
        <fullName evidence="2">Unnamed protein product</fullName>
    </submittedName>
</protein>